<dbReference type="PRINTS" id="PR00068">
    <property type="entry name" value="CUZNDISMTASE"/>
</dbReference>
<accession>A0A5N5TPI5</accession>
<dbReference type="OrthoDB" id="2015551at2759"/>
<evidence type="ECO:0000259" key="2">
    <source>
        <dbReference type="Pfam" id="PF00080"/>
    </source>
</evidence>
<organism evidence="3 4">
    <name type="scientific">Armadillidium nasatum</name>
    <dbReference type="NCBI Taxonomy" id="96803"/>
    <lineage>
        <taxon>Eukaryota</taxon>
        <taxon>Metazoa</taxon>
        <taxon>Ecdysozoa</taxon>
        <taxon>Arthropoda</taxon>
        <taxon>Crustacea</taxon>
        <taxon>Multicrustacea</taxon>
        <taxon>Malacostraca</taxon>
        <taxon>Eumalacostraca</taxon>
        <taxon>Peracarida</taxon>
        <taxon>Isopoda</taxon>
        <taxon>Oniscidea</taxon>
        <taxon>Crinocheta</taxon>
        <taxon>Armadillidiidae</taxon>
        <taxon>Armadillidium</taxon>
    </lineage>
</organism>
<dbReference type="EMBL" id="SEYY01000081">
    <property type="protein sequence ID" value="KAB7508069.1"/>
    <property type="molecule type" value="Genomic_DNA"/>
</dbReference>
<keyword evidence="1" id="KW-1133">Transmembrane helix</keyword>
<feature type="transmembrane region" description="Helical" evidence="1">
    <location>
        <begin position="6"/>
        <end position="28"/>
    </location>
</feature>
<proteinExistence type="predicted"/>
<dbReference type="SUPFAM" id="SSF49329">
    <property type="entry name" value="Cu,Zn superoxide dismutase-like"/>
    <property type="match status" value="1"/>
</dbReference>
<dbReference type="Proteomes" id="UP000326759">
    <property type="component" value="Unassembled WGS sequence"/>
</dbReference>
<dbReference type="GO" id="GO:0006801">
    <property type="term" value="P:superoxide metabolic process"/>
    <property type="evidence" value="ECO:0007669"/>
    <property type="project" value="InterPro"/>
</dbReference>
<keyword evidence="1" id="KW-0812">Transmembrane</keyword>
<dbReference type="PANTHER" id="PTHR10003">
    <property type="entry name" value="SUPEROXIDE DISMUTASE CU-ZN -RELATED"/>
    <property type="match status" value="1"/>
</dbReference>
<dbReference type="Gene3D" id="2.60.40.200">
    <property type="entry name" value="Superoxide dismutase, copper/zinc binding domain"/>
    <property type="match status" value="1"/>
</dbReference>
<dbReference type="InterPro" id="IPR001424">
    <property type="entry name" value="SOD_Cu_Zn_dom"/>
</dbReference>
<sequence length="188" mass="20059">MGKAIVYTALVIVCLGIGLIVGGLGVYYGRPYYEPQPQSIQIIKAKCYPMANGGGPSIEGEISLSQTSNKHLVINALIDGLPKKELGFHIHSFGVVNNNCSSAGGHFNPEGKNHGGPNSMERHMGDLGNIDASKFPHKEVEITDKKASLFGKDSIIGRSIVIHEDTDDLKNQSSAGGRLACCTIIRVD</sequence>
<feature type="domain" description="Superoxide dismutase copper/zinc binding" evidence="2">
    <location>
        <begin position="59"/>
        <end position="184"/>
    </location>
</feature>
<comment type="caution">
    <text evidence="3">The sequence shown here is derived from an EMBL/GenBank/DDBJ whole genome shotgun (WGS) entry which is preliminary data.</text>
</comment>
<keyword evidence="1" id="KW-0472">Membrane</keyword>
<reference evidence="3 4" key="1">
    <citation type="journal article" date="2019" name="PLoS Biol.">
        <title>Sex chromosomes control vertical transmission of feminizing Wolbachia symbionts in an isopod.</title>
        <authorList>
            <person name="Becking T."/>
            <person name="Chebbi M.A."/>
            <person name="Giraud I."/>
            <person name="Moumen B."/>
            <person name="Laverre T."/>
            <person name="Caubet Y."/>
            <person name="Peccoud J."/>
            <person name="Gilbert C."/>
            <person name="Cordaux R."/>
        </authorList>
    </citation>
    <scope>NUCLEOTIDE SEQUENCE [LARGE SCALE GENOMIC DNA]</scope>
    <source>
        <strain evidence="3">ANa2</strain>
        <tissue evidence="3">Whole body excluding digestive tract and cuticle</tissue>
    </source>
</reference>
<dbReference type="Pfam" id="PF00080">
    <property type="entry name" value="Sod_Cu"/>
    <property type="match status" value="1"/>
</dbReference>
<dbReference type="CDD" id="cd00305">
    <property type="entry name" value="Cu-Zn_Superoxide_Dismutase"/>
    <property type="match status" value="1"/>
</dbReference>
<evidence type="ECO:0000313" key="3">
    <source>
        <dbReference type="EMBL" id="KAB7508069.1"/>
    </source>
</evidence>
<dbReference type="GO" id="GO:0005507">
    <property type="term" value="F:copper ion binding"/>
    <property type="evidence" value="ECO:0007669"/>
    <property type="project" value="InterPro"/>
</dbReference>
<dbReference type="AlphaFoldDB" id="A0A5N5TPI5"/>
<name>A0A5N5TPI5_9CRUS</name>
<evidence type="ECO:0000256" key="1">
    <source>
        <dbReference type="SAM" id="Phobius"/>
    </source>
</evidence>
<dbReference type="InterPro" id="IPR036423">
    <property type="entry name" value="SOD-like_Cu/Zn_dom_sf"/>
</dbReference>
<dbReference type="InterPro" id="IPR024134">
    <property type="entry name" value="SOD_Cu/Zn_/chaperone"/>
</dbReference>
<evidence type="ECO:0000313" key="4">
    <source>
        <dbReference type="Proteomes" id="UP000326759"/>
    </source>
</evidence>
<protein>
    <submittedName>
        <fullName evidence="3">Superoxide dismutase [Cu-Zn]</fullName>
    </submittedName>
</protein>
<gene>
    <name evidence="3" type="primary">Sod</name>
    <name evidence="3" type="ORF">Anas_02405</name>
</gene>
<keyword evidence="4" id="KW-1185">Reference proteome</keyword>